<evidence type="ECO:0000259" key="2">
    <source>
        <dbReference type="Pfam" id="PF24538"/>
    </source>
</evidence>
<feature type="domain" description="DUF7599" evidence="2">
    <location>
        <begin position="8"/>
        <end position="55"/>
    </location>
</feature>
<dbReference type="Proteomes" id="UP001151532">
    <property type="component" value="Chromosome 1"/>
</dbReference>
<reference evidence="3" key="1">
    <citation type="submission" date="2022-11" db="EMBL/GenBank/DDBJ databases">
        <authorList>
            <person name="Hyden B.L."/>
            <person name="Feng K."/>
            <person name="Yates T."/>
            <person name="Jawdy S."/>
            <person name="Smart L.B."/>
            <person name="Muchero W."/>
        </authorList>
    </citation>
    <scope>NUCLEOTIDE SEQUENCE</scope>
    <source>
        <tissue evidence="3">Shoot tip</tissue>
    </source>
</reference>
<dbReference type="Pfam" id="PF24538">
    <property type="entry name" value="DUF7599"/>
    <property type="match status" value="1"/>
</dbReference>
<sequence>MLIFLLLKLLVISDIKQGLGYRGTKGHRTWRNILRCVVEEFEAKVDGKAECCLSLSFPLRILSPKLGDVTVKCWIHGGYFYRGGHWFLYLSY</sequence>
<proteinExistence type="predicted"/>
<name>A0A9Q0THC2_SALPP</name>
<keyword evidence="1" id="KW-0732">Signal</keyword>
<dbReference type="AlphaFoldDB" id="A0A9Q0THC2"/>
<reference evidence="3" key="2">
    <citation type="journal article" date="2023" name="Int. J. Mol. Sci.">
        <title>De Novo Assembly and Annotation of 11 Diverse Shrub Willow (Salix) Genomes Reveals Novel Gene Organization in Sex-Linked Regions.</title>
        <authorList>
            <person name="Hyden B."/>
            <person name="Feng K."/>
            <person name="Yates T.B."/>
            <person name="Jawdy S."/>
            <person name="Cereghino C."/>
            <person name="Smart L.B."/>
            <person name="Muchero W."/>
        </authorList>
    </citation>
    <scope>NUCLEOTIDE SEQUENCE</scope>
    <source>
        <tissue evidence="3">Shoot tip</tissue>
    </source>
</reference>
<evidence type="ECO:0000313" key="3">
    <source>
        <dbReference type="EMBL" id="KAJ6711681.1"/>
    </source>
</evidence>
<feature type="chain" id="PRO_5040485234" description="DUF7599 domain-containing protein" evidence="1">
    <location>
        <begin position="21"/>
        <end position="92"/>
    </location>
</feature>
<keyword evidence="4" id="KW-1185">Reference proteome</keyword>
<evidence type="ECO:0000256" key="1">
    <source>
        <dbReference type="SAM" id="SignalP"/>
    </source>
</evidence>
<organism evidence="3 4">
    <name type="scientific">Salix purpurea</name>
    <name type="common">Purple osier willow</name>
    <dbReference type="NCBI Taxonomy" id="77065"/>
    <lineage>
        <taxon>Eukaryota</taxon>
        <taxon>Viridiplantae</taxon>
        <taxon>Streptophyta</taxon>
        <taxon>Embryophyta</taxon>
        <taxon>Tracheophyta</taxon>
        <taxon>Spermatophyta</taxon>
        <taxon>Magnoliopsida</taxon>
        <taxon>eudicotyledons</taxon>
        <taxon>Gunneridae</taxon>
        <taxon>Pentapetalae</taxon>
        <taxon>rosids</taxon>
        <taxon>fabids</taxon>
        <taxon>Malpighiales</taxon>
        <taxon>Salicaceae</taxon>
        <taxon>Saliceae</taxon>
        <taxon>Salix</taxon>
    </lineage>
</organism>
<dbReference type="EMBL" id="JAPFFK010000015">
    <property type="protein sequence ID" value="KAJ6711681.1"/>
    <property type="molecule type" value="Genomic_DNA"/>
</dbReference>
<dbReference type="InterPro" id="IPR056020">
    <property type="entry name" value="DUF7599"/>
</dbReference>
<comment type="caution">
    <text evidence="3">The sequence shown here is derived from an EMBL/GenBank/DDBJ whole genome shotgun (WGS) entry which is preliminary data.</text>
</comment>
<evidence type="ECO:0000313" key="4">
    <source>
        <dbReference type="Proteomes" id="UP001151532"/>
    </source>
</evidence>
<accession>A0A9Q0THC2</accession>
<gene>
    <name evidence="3" type="ORF">OIU79_008003</name>
</gene>
<protein>
    <recommendedName>
        <fullName evidence="2">DUF7599 domain-containing protein</fullName>
    </recommendedName>
</protein>
<feature type="signal peptide" evidence="1">
    <location>
        <begin position="1"/>
        <end position="20"/>
    </location>
</feature>
<dbReference type="OrthoDB" id="10421872at2759"/>